<dbReference type="Gene3D" id="3.40.50.2300">
    <property type="match status" value="1"/>
</dbReference>
<dbReference type="FunFam" id="1.10.10.10:FF:000005">
    <property type="entry name" value="Two-component system response regulator"/>
    <property type="match status" value="1"/>
</dbReference>
<keyword evidence="4 7" id="KW-0238">DNA-binding</keyword>
<dbReference type="InterPro" id="IPR039420">
    <property type="entry name" value="WalR-like"/>
</dbReference>
<dbReference type="InterPro" id="IPR001867">
    <property type="entry name" value="OmpR/PhoB-type_DNA-bd"/>
</dbReference>
<evidence type="ECO:0000256" key="3">
    <source>
        <dbReference type="ARBA" id="ARBA00023015"/>
    </source>
</evidence>
<organism evidence="10 11">
    <name type="scientific">Catalinimonas alkaloidigena</name>
    <dbReference type="NCBI Taxonomy" id="1075417"/>
    <lineage>
        <taxon>Bacteria</taxon>
        <taxon>Pseudomonadati</taxon>
        <taxon>Bacteroidota</taxon>
        <taxon>Cytophagia</taxon>
        <taxon>Cytophagales</taxon>
        <taxon>Catalimonadaceae</taxon>
        <taxon>Catalinimonas</taxon>
    </lineage>
</organism>
<name>A0A1G9AKN8_9BACT</name>
<dbReference type="OrthoDB" id="5343479at2"/>
<dbReference type="PANTHER" id="PTHR48111">
    <property type="entry name" value="REGULATOR OF RPOS"/>
    <property type="match status" value="1"/>
</dbReference>
<dbReference type="PANTHER" id="PTHR48111:SF22">
    <property type="entry name" value="REGULATOR OF RPOS"/>
    <property type="match status" value="1"/>
</dbReference>
<keyword evidence="3" id="KW-0805">Transcription regulation</keyword>
<dbReference type="GO" id="GO:0000156">
    <property type="term" value="F:phosphorelay response regulator activity"/>
    <property type="evidence" value="ECO:0007669"/>
    <property type="project" value="TreeGrafter"/>
</dbReference>
<reference evidence="10 11" key="1">
    <citation type="submission" date="2016-10" db="EMBL/GenBank/DDBJ databases">
        <authorList>
            <person name="de Groot N.N."/>
        </authorList>
    </citation>
    <scope>NUCLEOTIDE SEQUENCE [LARGE SCALE GENOMIC DNA]</scope>
    <source>
        <strain evidence="10 11">DSM 25186</strain>
    </source>
</reference>
<keyword evidence="11" id="KW-1185">Reference proteome</keyword>
<feature type="domain" description="Response regulatory" evidence="8">
    <location>
        <begin position="2"/>
        <end position="116"/>
    </location>
</feature>
<dbReference type="Gene3D" id="6.10.250.690">
    <property type="match status" value="1"/>
</dbReference>
<evidence type="ECO:0000256" key="5">
    <source>
        <dbReference type="ARBA" id="ARBA00023163"/>
    </source>
</evidence>
<dbReference type="Pfam" id="PF00486">
    <property type="entry name" value="Trans_reg_C"/>
    <property type="match status" value="1"/>
</dbReference>
<dbReference type="SMART" id="SM00862">
    <property type="entry name" value="Trans_reg_C"/>
    <property type="match status" value="1"/>
</dbReference>
<dbReference type="CDD" id="cd00383">
    <property type="entry name" value="trans_reg_C"/>
    <property type="match status" value="1"/>
</dbReference>
<sequence>MKILVVEDEPAVASLIRRGLTEEGHEVSVAMDGTTGWTMATGDPFDAIILDLMLPGMNGMEFCRQLRAGHNQTPVIMLTALGTTENVVAGLNHGADDYLVKPFKFSELLARLAAVTRRVQRHASSANVLRLEDLEVDIDAKLVRRGGEKINLTATEYRLLEYLMKQKGRVLTRINLLENVWDINFELGTNVVDVYINYLRKKVDKGFKSKLIHTVVGMGYVLRKEEEA</sequence>
<dbReference type="EMBL" id="FNFO01000002">
    <property type="protein sequence ID" value="SDK27085.1"/>
    <property type="molecule type" value="Genomic_DNA"/>
</dbReference>
<dbReference type="GO" id="GO:0000976">
    <property type="term" value="F:transcription cis-regulatory region binding"/>
    <property type="evidence" value="ECO:0007669"/>
    <property type="project" value="TreeGrafter"/>
</dbReference>
<proteinExistence type="predicted"/>
<dbReference type="PROSITE" id="PS51755">
    <property type="entry name" value="OMPR_PHOB"/>
    <property type="match status" value="1"/>
</dbReference>
<gene>
    <name evidence="10" type="ORF">SAMN05421823_102312</name>
</gene>
<dbReference type="Proteomes" id="UP000198510">
    <property type="component" value="Unassembled WGS sequence"/>
</dbReference>
<dbReference type="InterPro" id="IPR011006">
    <property type="entry name" value="CheY-like_superfamily"/>
</dbReference>
<dbReference type="Gene3D" id="1.10.10.10">
    <property type="entry name" value="Winged helix-like DNA-binding domain superfamily/Winged helix DNA-binding domain"/>
    <property type="match status" value="1"/>
</dbReference>
<dbReference type="Pfam" id="PF00072">
    <property type="entry name" value="Response_reg"/>
    <property type="match status" value="1"/>
</dbReference>
<evidence type="ECO:0000256" key="2">
    <source>
        <dbReference type="ARBA" id="ARBA00023012"/>
    </source>
</evidence>
<dbReference type="PROSITE" id="PS50110">
    <property type="entry name" value="RESPONSE_REGULATORY"/>
    <property type="match status" value="1"/>
</dbReference>
<feature type="modified residue" description="4-aspartylphosphate" evidence="6">
    <location>
        <position position="51"/>
    </location>
</feature>
<dbReference type="FunFam" id="3.40.50.2300:FF:000001">
    <property type="entry name" value="DNA-binding response regulator PhoB"/>
    <property type="match status" value="1"/>
</dbReference>
<evidence type="ECO:0000256" key="7">
    <source>
        <dbReference type="PROSITE-ProRule" id="PRU01091"/>
    </source>
</evidence>
<evidence type="ECO:0000313" key="11">
    <source>
        <dbReference type="Proteomes" id="UP000198510"/>
    </source>
</evidence>
<dbReference type="AlphaFoldDB" id="A0A1G9AKN8"/>
<feature type="domain" description="OmpR/PhoB-type" evidence="9">
    <location>
        <begin position="126"/>
        <end position="224"/>
    </location>
</feature>
<evidence type="ECO:0000259" key="9">
    <source>
        <dbReference type="PROSITE" id="PS51755"/>
    </source>
</evidence>
<feature type="DNA-binding region" description="OmpR/PhoB-type" evidence="7">
    <location>
        <begin position="126"/>
        <end position="224"/>
    </location>
</feature>
<evidence type="ECO:0000256" key="4">
    <source>
        <dbReference type="ARBA" id="ARBA00023125"/>
    </source>
</evidence>
<evidence type="ECO:0000256" key="1">
    <source>
        <dbReference type="ARBA" id="ARBA00022553"/>
    </source>
</evidence>
<dbReference type="CDD" id="cd19935">
    <property type="entry name" value="REC_OmpR_CusR-like"/>
    <property type="match status" value="1"/>
</dbReference>
<dbReference type="GO" id="GO:0005829">
    <property type="term" value="C:cytosol"/>
    <property type="evidence" value="ECO:0007669"/>
    <property type="project" value="TreeGrafter"/>
</dbReference>
<evidence type="ECO:0000259" key="8">
    <source>
        <dbReference type="PROSITE" id="PS50110"/>
    </source>
</evidence>
<dbReference type="SMART" id="SM00448">
    <property type="entry name" value="REC"/>
    <property type="match status" value="1"/>
</dbReference>
<dbReference type="STRING" id="1075417.SAMN05421823_102312"/>
<keyword evidence="2" id="KW-0902">Two-component regulatory system</keyword>
<dbReference type="InterPro" id="IPR036388">
    <property type="entry name" value="WH-like_DNA-bd_sf"/>
</dbReference>
<dbReference type="SUPFAM" id="SSF52172">
    <property type="entry name" value="CheY-like"/>
    <property type="match status" value="1"/>
</dbReference>
<protein>
    <submittedName>
        <fullName evidence="10">DNA-binding response regulator, OmpR family, contains REC and winged-helix (WHTH) domain</fullName>
    </submittedName>
</protein>
<dbReference type="GO" id="GO:0006355">
    <property type="term" value="P:regulation of DNA-templated transcription"/>
    <property type="evidence" value="ECO:0007669"/>
    <property type="project" value="InterPro"/>
</dbReference>
<accession>A0A1G9AKN8</accession>
<evidence type="ECO:0000256" key="6">
    <source>
        <dbReference type="PROSITE-ProRule" id="PRU00169"/>
    </source>
</evidence>
<keyword evidence="1 6" id="KW-0597">Phosphoprotein</keyword>
<evidence type="ECO:0000313" key="10">
    <source>
        <dbReference type="EMBL" id="SDK27085.1"/>
    </source>
</evidence>
<dbReference type="RefSeq" id="WP_089679860.1">
    <property type="nucleotide sequence ID" value="NZ_FNFO01000002.1"/>
</dbReference>
<dbReference type="GO" id="GO:0032993">
    <property type="term" value="C:protein-DNA complex"/>
    <property type="evidence" value="ECO:0007669"/>
    <property type="project" value="TreeGrafter"/>
</dbReference>
<dbReference type="InterPro" id="IPR001789">
    <property type="entry name" value="Sig_transdc_resp-reg_receiver"/>
</dbReference>
<keyword evidence="5" id="KW-0804">Transcription</keyword>